<sequence length="75" mass="8411">MDTMTDQPTDRQATEETQTPLARVVSPAAERALAEAAERRRREAETERPPEQGGRAGPDPVRYGDWERNGIISDF</sequence>
<dbReference type="AlphaFoldDB" id="A0A916XRD7"/>
<comment type="caution">
    <text evidence="3">The sequence shown here is derived from an EMBL/GenBank/DDBJ whole genome shotgun (WGS) entry which is preliminary data.</text>
</comment>
<organism evidence="3 4">
    <name type="scientific">Aureimonas glaciei</name>
    <dbReference type="NCBI Taxonomy" id="1776957"/>
    <lineage>
        <taxon>Bacteria</taxon>
        <taxon>Pseudomonadati</taxon>
        <taxon>Pseudomonadota</taxon>
        <taxon>Alphaproteobacteria</taxon>
        <taxon>Hyphomicrobiales</taxon>
        <taxon>Aurantimonadaceae</taxon>
        <taxon>Aureimonas</taxon>
    </lineage>
</organism>
<dbReference type="Proteomes" id="UP000613160">
    <property type="component" value="Unassembled WGS sequence"/>
</dbReference>
<reference evidence="3" key="2">
    <citation type="submission" date="2020-09" db="EMBL/GenBank/DDBJ databases">
        <authorList>
            <person name="Sun Q."/>
            <person name="Zhou Y."/>
        </authorList>
    </citation>
    <scope>NUCLEOTIDE SEQUENCE</scope>
    <source>
        <strain evidence="3">CGMCC 1.15493</strain>
    </source>
</reference>
<dbReference type="RefSeq" id="WP_210319220.1">
    <property type="nucleotide sequence ID" value="NZ_BMJJ01000001.1"/>
</dbReference>
<evidence type="ECO:0000313" key="4">
    <source>
        <dbReference type="Proteomes" id="UP000613160"/>
    </source>
</evidence>
<evidence type="ECO:0000256" key="1">
    <source>
        <dbReference type="ARBA" id="ARBA00005701"/>
    </source>
</evidence>
<protein>
    <submittedName>
        <fullName evidence="3">DUF1674 domain-containing protein</fullName>
    </submittedName>
</protein>
<gene>
    <name evidence="3" type="ORF">GCM10011335_00460</name>
</gene>
<keyword evidence="4" id="KW-1185">Reference proteome</keyword>
<dbReference type="EMBL" id="BMJJ01000001">
    <property type="protein sequence ID" value="GGD01799.1"/>
    <property type="molecule type" value="Genomic_DNA"/>
</dbReference>
<dbReference type="InterPro" id="IPR012875">
    <property type="entry name" value="SDHF4"/>
</dbReference>
<reference evidence="3" key="1">
    <citation type="journal article" date="2014" name="Int. J. Syst. Evol. Microbiol.">
        <title>Complete genome sequence of Corynebacterium casei LMG S-19264T (=DSM 44701T), isolated from a smear-ripened cheese.</title>
        <authorList>
            <consortium name="US DOE Joint Genome Institute (JGI-PGF)"/>
            <person name="Walter F."/>
            <person name="Albersmeier A."/>
            <person name="Kalinowski J."/>
            <person name="Ruckert C."/>
        </authorList>
    </citation>
    <scope>NUCLEOTIDE SEQUENCE</scope>
    <source>
        <strain evidence="3">CGMCC 1.15493</strain>
    </source>
</reference>
<feature type="region of interest" description="Disordered" evidence="2">
    <location>
        <begin position="1"/>
        <end position="75"/>
    </location>
</feature>
<comment type="similarity">
    <text evidence="1">Belongs to the SDHAF4 family.</text>
</comment>
<evidence type="ECO:0000256" key="2">
    <source>
        <dbReference type="SAM" id="MobiDB-lite"/>
    </source>
</evidence>
<feature type="compositionally biased region" description="Basic and acidic residues" evidence="2">
    <location>
        <begin position="32"/>
        <end position="50"/>
    </location>
</feature>
<dbReference type="Pfam" id="PF07896">
    <property type="entry name" value="DUF1674"/>
    <property type="match status" value="1"/>
</dbReference>
<name>A0A916XRD7_9HYPH</name>
<evidence type="ECO:0000313" key="3">
    <source>
        <dbReference type="EMBL" id="GGD01799.1"/>
    </source>
</evidence>
<accession>A0A916XRD7</accession>
<proteinExistence type="inferred from homology"/>